<evidence type="ECO:0000313" key="1">
    <source>
        <dbReference type="WBParaSite" id="MCU_011826-RA"/>
    </source>
</evidence>
<sequence>LLTKLIIFSGCKSGSKLVTLYSLQQALKSCYTTDNNPQKLCISPPHCRGLSQRETCIRCRTHRVVLFSLRLRHVCPCL</sequence>
<organism evidence="1">
    <name type="scientific">Mesocestoides corti</name>
    <name type="common">Flatworm</name>
    <dbReference type="NCBI Taxonomy" id="53468"/>
    <lineage>
        <taxon>Eukaryota</taxon>
        <taxon>Metazoa</taxon>
        <taxon>Spiralia</taxon>
        <taxon>Lophotrochozoa</taxon>
        <taxon>Platyhelminthes</taxon>
        <taxon>Cestoda</taxon>
        <taxon>Eucestoda</taxon>
        <taxon>Cyclophyllidea</taxon>
        <taxon>Mesocestoididae</taxon>
        <taxon>Mesocestoides</taxon>
    </lineage>
</organism>
<dbReference type="WBParaSite" id="MCU_011826-RA">
    <property type="protein sequence ID" value="MCU_011826-RA"/>
    <property type="gene ID" value="MCU_011826"/>
</dbReference>
<dbReference type="AlphaFoldDB" id="A0A5K3G0X6"/>
<accession>A0A5K3G0X6</accession>
<reference evidence="1" key="1">
    <citation type="submission" date="2019-11" db="UniProtKB">
        <authorList>
            <consortium name="WormBaseParasite"/>
        </authorList>
    </citation>
    <scope>IDENTIFICATION</scope>
</reference>
<proteinExistence type="predicted"/>
<protein>
    <submittedName>
        <fullName evidence="1">Ovule protein</fullName>
    </submittedName>
</protein>
<name>A0A5K3G0X6_MESCO</name>